<dbReference type="AlphaFoldDB" id="A0A7K1UGF7"/>
<dbReference type="EMBL" id="WRPM01000026">
    <property type="protein sequence ID" value="MVT25484.1"/>
    <property type="molecule type" value="Genomic_DNA"/>
</dbReference>
<dbReference type="RefSeq" id="WP_157321482.1">
    <property type="nucleotide sequence ID" value="NZ_BMFX01000029.1"/>
</dbReference>
<keyword evidence="2" id="KW-1185">Reference proteome</keyword>
<reference evidence="1 2" key="1">
    <citation type="submission" date="2019-12" db="EMBL/GenBank/DDBJ databases">
        <title>Nesterenkonia muleiensis sp. nov., a novel actinobacterium isolated from sap of Populus euphratica.</title>
        <authorList>
            <person name="Wang R."/>
        </authorList>
    </citation>
    <scope>NUCLEOTIDE SEQUENCE [LARGE SCALE GENOMIC DNA]</scope>
    <source>
        <strain evidence="1 2">F10</strain>
    </source>
</reference>
<evidence type="ECO:0000313" key="1">
    <source>
        <dbReference type="EMBL" id="MVT25484.1"/>
    </source>
</evidence>
<accession>A0A7K1UGF7</accession>
<sequence length="71" mass="8089">MSAVPQYSQPEPLALSMGQALVGWAERQAELRAMRRAAATVGRAHREKLSRYAFEQREAAILKRIQQPQPW</sequence>
<name>A0A7K1UGF7_9MICC</name>
<protein>
    <submittedName>
        <fullName evidence="1">Uncharacterized protein</fullName>
    </submittedName>
</protein>
<evidence type="ECO:0000313" key="2">
    <source>
        <dbReference type="Proteomes" id="UP000460157"/>
    </source>
</evidence>
<gene>
    <name evidence="1" type="ORF">GNZ21_03755</name>
</gene>
<organism evidence="1 2">
    <name type="scientific">Nesterenkonia alkaliphila</name>
    <dbReference type="NCBI Taxonomy" id="1463631"/>
    <lineage>
        <taxon>Bacteria</taxon>
        <taxon>Bacillati</taxon>
        <taxon>Actinomycetota</taxon>
        <taxon>Actinomycetes</taxon>
        <taxon>Micrococcales</taxon>
        <taxon>Micrococcaceae</taxon>
        <taxon>Nesterenkonia</taxon>
    </lineage>
</organism>
<proteinExistence type="predicted"/>
<dbReference type="Proteomes" id="UP000460157">
    <property type="component" value="Unassembled WGS sequence"/>
</dbReference>
<comment type="caution">
    <text evidence="1">The sequence shown here is derived from an EMBL/GenBank/DDBJ whole genome shotgun (WGS) entry which is preliminary data.</text>
</comment>